<dbReference type="RefSeq" id="WP_281834939.1">
    <property type="nucleotide sequence ID" value="NZ_BSDY01000006.1"/>
</dbReference>
<evidence type="ECO:0000313" key="2">
    <source>
        <dbReference type="Proteomes" id="UP001144471"/>
    </source>
</evidence>
<dbReference type="Proteomes" id="UP001144471">
    <property type="component" value="Unassembled WGS sequence"/>
</dbReference>
<accession>A0A9W6GLB9</accession>
<keyword evidence="2" id="KW-1185">Reference proteome</keyword>
<protein>
    <submittedName>
        <fullName evidence="1">Uncharacterized protein</fullName>
    </submittedName>
</protein>
<gene>
    <name evidence="1" type="ORF">PM10SUCC1_15690</name>
</gene>
<dbReference type="EMBL" id="BSDY01000006">
    <property type="protein sequence ID" value="GLI56055.1"/>
    <property type="molecule type" value="Genomic_DNA"/>
</dbReference>
<organism evidence="1 2">
    <name type="scientific">Propionigenium maris DSM 9537</name>
    <dbReference type="NCBI Taxonomy" id="1123000"/>
    <lineage>
        <taxon>Bacteria</taxon>
        <taxon>Fusobacteriati</taxon>
        <taxon>Fusobacteriota</taxon>
        <taxon>Fusobacteriia</taxon>
        <taxon>Fusobacteriales</taxon>
        <taxon>Fusobacteriaceae</taxon>
        <taxon>Propionigenium</taxon>
    </lineage>
</organism>
<comment type="caution">
    <text evidence="1">The sequence shown here is derived from an EMBL/GenBank/DDBJ whole genome shotgun (WGS) entry which is preliminary data.</text>
</comment>
<sequence>MMEPKDRVKLNVYKRLLDEEKKKNKKLVAVGASMFVIGIFSDNVFQMATETVAPTEMKVAYQKATPKNSNSDIVWESFFEGNVVKEKNLELNAEDLFVADLGI</sequence>
<dbReference type="AlphaFoldDB" id="A0A9W6GLB9"/>
<name>A0A9W6GLB9_9FUSO</name>
<reference evidence="1" key="1">
    <citation type="submission" date="2022-12" db="EMBL/GenBank/DDBJ databases">
        <title>Reference genome sequencing for broad-spectrum identification of bacterial and archaeal isolates by mass spectrometry.</title>
        <authorList>
            <person name="Sekiguchi Y."/>
            <person name="Tourlousse D.M."/>
        </authorList>
    </citation>
    <scope>NUCLEOTIDE SEQUENCE</scope>
    <source>
        <strain evidence="1">10succ1</strain>
    </source>
</reference>
<proteinExistence type="predicted"/>
<evidence type="ECO:0000313" key="1">
    <source>
        <dbReference type="EMBL" id="GLI56055.1"/>
    </source>
</evidence>